<accession>A0A176ZGF5</accession>
<keyword evidence="3" id="KW-1185">Reference proteome</keyword>
<protein>
    <recommendedName>
        <fullName evidence="4">Cysteine rich repeat protein</fullName>
    </recommendedName>
</protein>
<dbReference type="GeneID" id="32584104"/>
<feature type="signal peptide" evidence="1">
    <location>
        <begin position="1"/>
        <end position="25"/>
    </location>
</feature>
<proteinExistence type="predicted"/>
<evidence type="ECO:0008006" key="4">
    <source>
        <dbReference type="Google" id="ProtNLM"/>
    </source>
</evidence>
<sequence>MPRKLLLTIIATMALSILPGAPARAQGHAGTPQEQNACSRDASRLCRKDLGNDSAVQSCLQANRARLSKTCRKVFESHGM</sequence>
<dbReference type="AlphaFoldDB" id="A0A176ZGF5"/>
<evidence type="ECO:0000313" key="2">
    <source>
        <dbReference type="EMBL" id="OAF18865.1"/>
    </source>
</evidence>
<dbReference type="RefSeq" id="WP_063677112.1">
    <property type="nucleotide sequence ID" value="NZ_LSEF01000028.1"/>
</dbReference>
<keyword evidence="1" id="KW-0732">Signal</keyword>
<comment type="caution">
    <text evidence="2">The sequence shown here is derived from an EMBL/GenBank/DDBJ whole genome shotgun (WGS) entry which is preliminary data.</text>
</comment>
<evidence type="ECO:0000256" key="1">
    <source>
        <dbReference type="SAM" id="SignalP"/>
    </source>
</evidence>
<evidence type="ECO:0000313" key="3">
    <source>
        <dbReference type="Proteomes" id="UP000077173"/>
    </source>
</evidence>
<dbReference type="Proteomes" id="UP000077173">
    <property type="component" value="Unassembled WGS sequence"/>
</dbReference>
<reference evidence="2 3" key="1">
    <citation type="submission" date="2016-02" db="EMBL/GenBank/DDBJ databases">
        <title>Draft genome sequence of the strain BR 10247T Bradyrhizobium neotropicale isolated from nodules of Centrolobium paraense.</title>
        <authorList>
            <person name="Simoes-Araujo J.L."/>
            <person name="Barauna A.C."/>
            <person name="Silva K."/>
            <person name="Zilli J.E."/>
        </authorList>
    </citation>
    <scope>NUCLEOTIDE SEQUENCE [LARGE SCALE GENOMIC DNA]</scope>
    <source>
        <strain evidence="2 3">BR 10247</strain>
    </source>
</reference>
<feature type="chain" id="PRO_5008055910" description="Cysteine rich repeat protein" evidence="1">
    <location>
        <begin position="26"/>
        <end position="80"/>
    </location>
</feature>
<dbReference type="EMBL" id="LSEF01000028">
    <property type="protein sequence ID" value="OAF18865.1"/>
    <property type="molecule type" value="Genomic_DNA"/>
</dbReference>
<gene>
    <name evidence="2" type="ORF">AXW67_38215</name>
</gene>
<name>A0A176ZGF5_9BRAD</name>
<organism evidence="2 3">
    <name type="scientific">Bradyrhizobium neotropicale</name>
    <dbReference type="NCBI Taxonomy" id="1497615"/>
    <lineage>
        <taxon>Bacteria</taxon>
        <taxon>Pseudomonadati</taxon>
        <taxon>Pseudomonadota</taxon>
        <taxon>Alphaproteobacteria</taxon>
        <taxon>Hyphomicrobiales</taxon>
        <taxon>Nitrobacteraceae</taxon>
        <taxon>Bradyrhizobium</taxon>
    </lineage>
</organism>